<dbReference type="AlphaFoldDB" id="A0A9Q1GTR2"/>
<dbReference type="PANTHER" id="PTHR15157:SF24">
    <property type="entry name" value="VACUOLAR PROTEIN SORTING 38"/>
    <property type="match status" value="1"/>
</dbReference>
<reference evidence="2" key="1">
    <citation type="submission" date="2022-04" db="EMBL/GenBank/DDBJ databases">
        <title>Carnegiea gigantea Genome sequencing and assembly v2.</title>
        <authorList>
            <person name="Copetti D."/>
            <person name="Sanderson M.J."/>
            <person name="Burquez A."/>
            <person name="Wojciechowski M.F."/>
        </authorList>
    </citation>
    <scope>NUCLEOTIDE SEQUENCE</scope>
    <source>
        <strain evidence="2">SGP5-SGP5p</strain>
        <tissue evidence="2">Aerial part</tissue>
    </source>
</reference>
<name>A0A9Q1GTR2_9CARY</name>
<keyword evidence="3" id="KW-1185">Reference proteome</keyword>
<accession>A0A9Q1GTR2</accession>
<dbReference type="Proteomes" id="UP001153076">
    <property type="component" value="Unassembled WGS sequence"/>
</dbReference>
<comment type="caution">
    <text evidence="2">The sequence shown here is derived from an EMBL/GenBank/DDBJ whole genome shotgun (WGS) entry which is preliminary data.</text>
</comment>
<dbReference type="GO" id="GO:0000323">
    <property type="term" value="C:lytic vacuole"/>
    <property type="evidence" value="ECO:0007669"/>
    <property type="project" value="TreeGrafter"/>
</dbReference>
<dbReference type="OrthoDB" id="72772at2759"/>
<gene>
    <name evidence="2" type="ORF">Cgig2_001820</name>
</gene>
<dbReference type="PANTHER" id="PTHR15157">
    <property type="entry name" value="UV RADIATION RESISTANCE-ASSOCIATED GENE PROTEIN"/>
    <property type="match status" value="1"/>
</dbReference>
<keyword evidence="1" id="KW-0175">Coiled coil</keyword>
<dbReference type="GO" id="GO:0035493">
    <property type="term" value="P:SNARE complex assembly"/>
    <property type="evidence" value="ECO:0007669"/>
    <property type="project" value="TreeGrafter"/>
</dbReference>
<feature type="coiled-coil region" evidence="1">
    <location>
        <begin position="74"/>
        <end position="101"/>
    </location>
</feature>
<dbReference type="GO" id="GO:0005768">
    <property type="term" value="C:endosome"/>
    <property type="evidence" value="ECO:0007669"/>
    <property type="project" value="TreeGrafter"/>
</dbReference>
<proteinExistence type="predicted"/>
<sequence length="397" mass="44098">MMNYKAQKTCERNQDGMIVNSSTNVVAEPNGVLILTKWRLAGAPVAVGIVATTTKMDGGIWVEMKNFQQELVRLVSLSSALQQAQHKKLSLERRLQSLIEVQAESLSRKNELDEISQRVEDKKLLMGNMLMQAKVVEEHVKTKEEHLGSEIKSLLVSGTSLSVARKRLQGSDRLLSGERGHGRLGSLQKLLRARQHYMISQVSFLYPVKTLIGATEELELDFFPGSSRPETPGEYADEIKQRNPGLLAISGVQLSMLPFTQMSFFTDKKQVQRSTTALGYIAHAISLIASYLHVPLRYPVRLGGSHSYVKDYAPSVEPTSPGSSSAAVISANKKCLEFPLFLDGQDVTRAAYAIFLLNKDIEQLLNYVGAKSLGPRHVLANLKELYRTILSPEFIDK</sequence>
<protein>
    <recommendedName>
        <fullName evidence="4">UV radiation resistance-associated gene protein</fullName>
    </recommendedName>
</protein>
<organism evidence="2 3">
    <name type="scientific">Carnegiea gigantea</name>
    <dbReference type="NCBI Taxonomy" id="171969"/>
    <lineage>
        <taxon>Eukaryota</taxon>
        <taxon>Viridiplantae</taxon>
        <taxon>Streptophyta</taxon>
        <taxon>Embryophyta</taxon>
        <taxon>Tracheophyta</taxon>
        <taxon>Spermatophyta</taxon>
        <taxon>Magnoliopsida</taxon>
        <taxon>eudicotyledons</taxon>
        <taxon>Gunneridae</taxon>
        <taxon>Pentapetalae</taxon>
        <taxon>Caryophyllales</taxon>
        <taxon>Cactineae</taxon>
        <taxon>Cactaceae</taxon>
        <taxon>Cactoideae</taxon>
        <taxon>Echinocereeae</taxon>
        <taxon>Carnegiea</taxon>
    </lineage>
</organism>
<dbReference type="EMBL" id="JAKOGI010001567">
    <property type="protein sequence ID" value="KAJ8424965.1"/>
    <property type="molecule type" value="Genomic_DNA"/>
</dbReference>
<dbReference type="GO" id="GO:0000149">
    <property type="term" value="F:SNARE binding"/>
    <property type="evidence" value="ECO:0007669"/>
    <property type="project" value="TreeGrafter"/>
</dbReference>
<evidence type="ECO:0000313" key="3">
    <source>
        <dbReference type="Proteomes" id="UP001153076"/>
    </source>
</evidence>
<evidence type="ECO:0008006" key="4">
    <source>
        <dbReference type="Google" id="ProtNLM"/>
    </source>
</evidence>
<evidence type="ECO:0000256" key="1">
    <source>
        <dbReference type="SAM" id="Coils"/>
    </source>
</evidence>
<evidence type="ECO:0000313" key="2">
    <source>
        <dbReference type="EMBL" id="KAJ8424965.1"/>
    </source>
</evidence>